<dbReference type="Pfam" id="PF07859">
    <property type="entry name" value="Abhydrolase_3"/>
    <property type="match status" value="1"/>
</dbReference>
<dbReference type="Gene3D" id="3.40.50.1820">
    <property type="entry name" value="alpha/beta hydrolase"/>
    <property type="match status" value="1"/>
</dbReference>
<feature type="compositionally biased region" description="Polar residues" evidence="2">
    <location>
        <begin position="732"/>
        <end position="744"/>
    </location>
</feature>
<dbReference type="SUPFAM" id="SSF53474">
    <property type="entry name" value="alpha/beta-Hydrolases"/>
    <property type="match status" value="1"/>
</dbReference>
<dbReference type="InterPro" id="IPR033140">
    <property type="entry name" value="Lipase_GDXG_put_SER_AS"/>
</dbReference>
<dbReference type="PROSITE" id="PS01174">
    <property type="entry name" value="LIPASE_GDXG_SER"/>
    <property type="match status" value="1"/>
</dbReference>
<gene>
    <name evidence="4" type="ORF">AXG93_2587s1190</name>
</gene>
<protein>
    <recommendedName>
        <fullName evidence="3">Alpha/beta hydrolase fold-3 domain-containing protein</fullName>
    </recommendedName>
</protein>
<feature type="region of interest" description="Disordered" evidence="2">
    <location>
        <begin position="183"/>
        <end position="291"/>
    </location>
</feature>
<feature type="compositionally biased region" description="Low complexity" evidence="2">
    <location>
        <begin position="199"/>
        <end position="211"/>
    </location>
</feature>
<reference evidence="4" key="1">
    <citation type="submission" date="2016-03" db="EMBL/GenBank/DDBJ databases">
        <title>Mechanisms controlling the formation of the plant cell surface in tip-growing cells are functionally conserved among land plants.</title>
        <authorList>
            <person name="Honkanen S."/>
            <person name="Jones V.A."/>
            <person name="Morieri G."/>
            <person name="Champion C."/>
            <person name="Hetherington A.J."/>
            <person name="Kelly S."/>
            <person name="Saint-Marcoux D."/>
            <person name="Proust H."/>
            <person name="Prescott H."/>
            <person name="Dolan L."/>
        </authorList>
    </citation>
    <scope>NUCLEOTIDE SEQUENCE [LARGE SCALE GENOMIC DNA]</scope>
    <source>
        <tissue evidence="4">Whole gametophyte</tissue>
    </source>
</reference>
<dbReference type="EMBL" id="LVLJ01000172">
    <property type="protein sequence ID" value="OAE35404.1"/>
    <property type="molecule type" value="Genomic_DNA"/>
</dbReference>
<evidence type="ECO:0000313" key="4">
    <source>
        <dbReference type="EMBL" id="OAE35404.1"/>
    </source>
</evidence>
<feature type="compositionally biased region" description="Low complexity" evidence="2">
    <location>
        <begin position="756"/>
        <end position="768"/>
    </location>
</feature>
<evidence type="ECO:0000256" key="2">
    <source>
        <dbReference type="SAM" id="MobiDB-lite"/>
    </source>
</evidence>
<feature type="compositionally biased region" description="Basic and acidic residues" evidence="2">
    <location>
        <begin position="255"/>
        <end position="265"/>
    </location>
</feature>
<proteinExistence type="predicted"/>
<feature type="region of interest" description="Disordered" evidence="2">
    <location>
        <begin position="727"/>
        <end position="775"/>
    </location>
</feature>
<sequence>MRAGSHSWPTLELNKFKICSSANSVASVAQELKVARGAKRGSTSSVAAVGIAKKLARPHSFAHWRPAAEVSDLELSSSDTLLSFPTKHSSWTVTEFQQQVHSTFKPVRTLMRTYLSKTNSGMNRAELISWLLSSGQVHQQRRSARTLTCRAELQLYSSCCSGARLYRPQGSLGTYGLESQRSFPIPTTVPKSPDSFLTQAQAQAQIQAQAQNPSFKPRPLKGPRQAMPLRRGADEEEGMQKPATKYKGCSGSGKPEVEGTKEGRQRWRAGRSGAKRSGQEASIGDESPPLPAGRLTWANTVELRHSLFNAGLTLPRPYGFSREVCRRACISAVAAAWALSTFRLSSSLVLASLRFSSLLCLCVKFLSCLDHSLAALARAGQDVDRVAGTHRVSMFCALCPDMGFQLDVWFITTLSKLLIFKVLKKNGTINKRLFNSVTRTTKARRKPSNGVSSVDITIDQTTAVWCRVYVPTYADPDKKLPIIIYFHGGGFVLLSPDIKEYDTHCRRMAKMSEVIVVSVCYRKAPEWKHPTAYEDGFSALQWVRSQVSTPHPDFPSNVDFSRVFLAGDSAGGNIVHHVAAKAGVSDISPLVLGGILLIQPFFGGEERTVSEIRFKHGKLCDLKESDWYWKAFLPVGSDRDHPSCNVCGPKSPAFATLTLPRMLVIIGGRDPLQDRQIQYGEAMQKAGKECTLINYEKAFHGFFAFRGIKYTSMLHYEIEEFVHPPTAEDKSYQGSTTPRMSTASYLDEVSRQGIRSSHQSLQFQQQHGTHTESAN</sequence>
<dbReference type="Proteomes" id="UP000077202">
    <property type="component" value="Unassembled WGS sequence"/>
</dbReference>
<evidence type="ECO:0000313" key="5">
    <source>
        <dbReference type="Proteomes" id="UP000077202"/>
    </source>
</evidence>
<dbReference type="GO" id="GO:0016787">
    <property type="term" value="F:hydrolase activity"/>
    <property type="evidence" value="ECO:0007669"/>
    <property type="project" value="InterPro"/>
</dbReference>
<dbReference type="InterPro" id="IPR013094">
    <property type="entry name" value="AB_hydrolase_3"/>
</dbReference>
<dbReference type="InterPro" id="IPR050466">
    <property type="entry name" value="Carboxylest/Gibb_receptor"/>
</dbReference>
<comment type="caution">
    <text evidence="4">The sequence shown here is derived from an EMBL/GenBank/DDBJ whole genome shotgun (WGS) entry which is preliminary data.</text>
</comment>
<evidence type="ECO:0000259" key="3">
    <source>
        <dbReference type="Pfam" id="PF07859"/>
    </source>
</evidence>
<feature type="domain" description="Alpha/beta hydrolase fold-3" evidence="3">
    <location>
        <begin position="483"/>
        <end position="703"/>
    </location>
</feature>
<dbReference type="AlphaFoldDB" id="A0A176WRE1"/>
<accession>A0A176WRE1</accession>
<dbReference type="PANTHER" id="PTHR23024">
    <property type="entry name" value="ARYLACETAMIDE DEACETYLASE"/>
    <property type="match status" value="1"/>
</dbReference>
<dbReference type="InterPro" id="IPR029058">
    <property type="entry name" value="AB_hydrolase_fold"/>
</dbReference>
<dbReference type="PANTHER" id="PTHR23024:SF24">
    <property type="entry name" value="ALPHA_BETA HYDROLASE FOLD-3 DOMAIN-CONTAINING PROTEIN"/>
    <property type="match status" value="1"/>
</dbReference>
<evidence type="ECO:0000256" key="1">
    <source>
        <dbReference type="PROSITE-ProRule" id="PRU10038"/>
    </source>
</evidence>
<organism evidence="4 5">
    <name type="scientific">Marchantia polymorpha subsp. ruderalis</name>
    <dbReference type="NCBI Taxonomy" id="1480154"/>
    <lineage>
        <taxon>Eukaryota</taxon>
        <taxon>Viridiplantae</taxon>
        <taxon>Streptophyta</taxon>
        <taxon>Embryophyta</taxon>
        <taxon>Marchantiophyta</taxon>
        <taxon>Marchantiopsida</taxon>
        <taxon>Marchantiidae</taxon>
        <taxon>Marchantiales</taxon>
        <taxon>Marchantiaceae</taxon>
        <taxon>Marchantia</taxon>
    </lineage>
</organism>
<feature type="active site" evidence="1">
    <location>
        <position position="569"/>
    </location>
</feature>
<keyword evidence="5" id="KW-1185">Reference proteome</keyword>
<name>A0A176WRE1_MARPO</name>